<dbReference type="AlphaFoldDB" id="A0A3R8TP54"/>
<dbReference type="RefSeq" id="WP_125350092.1">
    <property type="nucleotide sequence ID" value="NZ_RHPN01000021.1"/>
</dbReference>
<dbReference type="Proteomes" id="UP000267844">
    <property type="component" value="Unassembled WGS sequence"/>
</dbReference>
<name>A0A3R8TP54_9FLAO</name>
<evidence type="ECO:0000313" key="2">
    <source>
        <dbReference type="Proteomes" id="UP000267844"/>
    </source>
</evidence>
<reference evidence="1 2" key="1">
    <citation type="submission" date="2018-10" db="EMBL/GenBank/DDBJ databases">
        <title>Transmission dynamics of multidrug resistant bacteria on intensive care unit surfaces.</title>
        <authorList>
            <person name="D'Souza A.W."/>
            <person name="Potter R.F."/>
            <person name="Wallace M."/>
            <person name="Shupe A."/>
            <person name="Patel S."/>
            <person name="Sun S."/>
            <person name="Gul D."/>
            <person name="Kwon J.H."/>
            <person name="Andleeb S."/>
            <person name="Burnham C.-A.D."/>
            <person name="Dantas G."/>
        </authorList>
    </citation>
    <scope>NUCLEOTIDE SEQUENCE [LARGE SCALE GENOMIC DNA]</scope>
    <source>
        <strain evidence="1 2">WF_348</strain>
    </source>
</reference>
<dbReference type="EMBL" id="RHPO01000021">
    <property type="protein sequence ID" value="RRT90070.1"/>
    <property type="molecule type" value="Genomic_DNA"/>
</dbReference>
<gene>
    <name evidence="1" type="ORF">EGI89_10045</name>
</gene>
<organism evidence="1 2">
    <name type="scientific">Empedobacter falsenii</name>
    <dbReference type="NCBI Taxonomy" id="343874"/>
    <lineage>
        <taxon>Bacteria</taxon>
        <taxon>Pseudomonadati</taxon>
        <taxon>Bacteroidota</taxon>
        <taxon>Flavobacteriia</taxon>
        <taxon>Flavobacteriales</taxon>
        <taxon>Weeksellaceae</taxon>
        <taxon>Empedobacter</taxon>
    </lineage>
</organism>
<proteinExistence type="predicted"/>
<protein>
    <submittedName>
        <fullName evidence="1">Uncharacterized protein</fullName>
    </submittedName>
</protein>
<evidence type="ECO:0000313" key="1">
    <source>
        <dbReference type="EMBL" id="RRT90070.1"/>
    </source>
</evidence>
<comment type="caution">
    <text evidence="1">The sequence shown here is derived from an EMBL/GenBank/DDBJ whole genome shotgun (WGS) entry which is preliminary data.</text>
</comment>
<sequence>MTNIEKGSIAVFNTNNFIDSSILIGANHEYTSPFLNVYEVKKEKFHSSISSVNLGSIVHAIYYNSKAGKFERKNFNTNALNYVNVKSSEDNSSEDILTSIEINNIDLDKFESEFYNNYYNKLVILKSVDLELKKRAIKETNDLDNAKFTTSTHLEFLPPTMTIIGYKFSDEKKRICEDTGDINLEFKCKWYNSTAKTFSEEFLPYQVLALIKNNEELDKRIKLLPELIKSKKIIQIALENPIVFKNREGEPTGEEISYELLKPHSIAFYHYYHQLLVKLLFSDKIRKQKIEIDYKICNDVFGVKYQKDEDKVSSYDFIPNEYYLIKYKDKNNNITKRIIRVNKVEVNGETYSSLEDFKNFLKTLNTEQPLEIEVYKKLKINANCLLRRGEIRNFRLQGMLEITPINRFGDQQDKSFFESEYN</sequence>
<accession>A0A3R8TP54</accession>